<organism evidence="1 2">
    <name type="scientific">Leucogyrophana mollusca</name>
    <dbReference type="NCBI Taxonomy" id="85980"/>
    <lineage>
        <taxon>Eukaryota</taxon>
        <taxon>Fungi</taxon>
        <taxon>Dikarya</taxon>
        <taxon>Basidiomycota</taxon>
        <taxon>Agaricomycotina</taxon>
        <taxon>Agaricomycetes</taxon>
        <taxon>Agaricomycetidae</taxon>
        <taxon>Boletales</taxon>
        <taxon>Boletales incertae sedis</taxon>
        <taxon>Leucogyrophana</taxon>
    </lineage>
</organism>
<comment type="caution">
    <text evidence="1">The sequence shown here is derived from an EMBL/GenBank/DDBJ whole genome shotgun (WGS) entry which is preliminary data.</text>
</comment>
<gene>
    <name evidence="1" type="ORF">BV22DRAFT_1008428</name>
</gene>
<dbReference type="EMBL" id="MU266378">
    <property type="protein sequence ID" value="KAH7926730.1"/>
    <property type="molecule type" value="Genomic_DNA"/>
</dbReference>
<protein>
    <submittedName>
        <fullName evidence="1">Uncharacterized protein</fullName>
    </submittedName>
</protein>
<dbReference type="Proteomes" id="UP000790709">
    <property type="component" value="Unassembled WGS sequence"/>
</dbReference>
<name>A0ACB8BLG0_9AGAM</name>
<keyword evidence="2" id="KW-1185">Reference proteome</keyword>
<evidence type="ECO:0000313" key="1">
    <source>
        <dbReference type="EMBL" id="KAH7926730.1"/>
    </source>
</evidence>
<evidence type="ECO:0000313" key="2">
    <source>
        <dbReference type="Proteomes" id="UP000790709"/>
    </source>
</evidence>
<proteinExistence type="predicted"/>
<reference evidence="1" key="1">
    <citation type="journal article" date="2021" name="New Phytol.">
        <title>Evolutionary innovations through gain and loss of genes in the ectomycorrhizal Boletales.</title>
        <authorList>
            <person name="Wu G."/>
            <person name="Miyauchi S."/>
            <person name="Morin E."/>
            <person name="Kuo A."/>
            <person name="Drula E."/>
            <person name="Varga T."/>
            <person name="Kohler A."/>
            <person name="Feng B."/>
            <person name="Cao Y."/>
            <person name="Lipzen A."/>
            <person name="Daum C."/>
            <person name="Hundley H."/>
            <person name="Pangilinan J."/>
            <person name="Johnson J."/>
            <person name="Barry K."/>
            <person name="LaButti K."/>
            <person name="Ng V."/>
            <person name="Ahrendt S."/>
            <person name="Min B."/>
            <person name="Choi I.G."/>
            <person name="Park H."/>
            <person name="Plett J.M."/>
            <person name="Magnuson J."/>
            <person name="Spatafora J.W."/>
            <person name="Nagy L.G."/>
            <person name="Henrissat B."/>
            <person name="Grigoriev I.V."/>
            <person name="Yang Z.L."/>
            <person name="Xu J."/>
            <person name="Martin F.M."/>
        </authorList>
    </citation>
    <scope>NUCLEOTIDE SEQUENCE</scope>
    <source>
        <strain evidence="1">KUC20120723A-06</strain>
    </source>
</reference>
<accession>A0ACB8BLG0</accession>
<sequence length="1013" mass="113483">MQTTRSYYPSSAYPSNVIEISDAYAAAQQPMASSSMVTLHEPEPCSDDPNRKTCSYVEASKPRGPPKAYITGLEDRLEKMEALLKRVSQFYVHLRSAWRAWCRVCLRPEADFSEELGPPVIRDSWKTEAESARLPSPHEKSSSPSAPSSRLKGSPASLRSNALPPVGVSSAIVPSSRISSRSRGTPRSDTDSSDYFSSSESEEVGELSLSRGMKRLTIRGLEPAMEPAAENSPLMDSQVRFHGKSSCFKLIEPTRKLREEHMVTLGVYSPESESGGTNRHSPASPIDVAPTRRPEFWATPPWELAFEGFQDRLASLCQTLTSEFPPPDLAGNLIKLFFTHINPQFPLFHRPTFERQWRERLQEQDPWFACLCLSLFAVASRWSDDPRVLDDGDYGVPEAERPKDEMKWQRAGWRYFNTAVDVHRDSRSLFHPPGLFEVQTMTLLGMFLRGTAFHPVGWLFISIGLRKAQDVGAHRKKVYGNKPSVEEELWKRAFWMLVLYDRIGSAALGRPCCSGEEDFDVELPLEVDDEYWEPEDPDRAFQQPEGVPSKIAAFNSYLKLTKIAAYALRTIYVLDRSKLLVSAARPRWQEVLTQLNTAMTEWVDSIPPHLQWANNFEDQLFANQSATLYTTYYLIQILIYRPFLPVSLRSLANRPPHSNMPVPCIAICVNAGKCCARILRIQIQRGLSNIPSLICAAHMCAAILLMNFWDLKWQERNYLQSGPLEDVKPPLAMAMAELLEDVSVFTEALELVKPRWRNAEMYLKDLSTSMPFSSSDSMYSGHEEEATRHSKSYEQYRPAPPPDYRAPPPPITTYPYKAPTEPSTGSPQWFDFPHVTKHPVPASLPLWPAQPTTTGTPTTWGTEAQAQSQPYFSTSHVAPTFQSSSLRDYGQFAGPNSNYVARRTSVSSFHSGSSSSLGMMTGDIHSVRLSLSPGEFTAVGLQLQETDPVSSRYGWPGASWEQHPSHTQFQANGGSISGPPAVVRAGGSRTGHPPRHADSDYTHGQVLSYTGHY</sequence>